<accession>A0A4R6YRI3</accession>
<dbReference type="GO" id="GO:0071949">
    <property type="term" value="F:FAD binding"/>
    <property type="evidence" value="ECO:0007669"/>
    <property type="project" value="InterPro"/>
</dbReference>
<organism evidence="4 5">
    <name type="scientific">Tahibacter aquaticus</name>
    <dbReference type="NCBI Taxonomy" id="520092"/>
    <lineage>
        <taxon>Bacteria</taxon>
        <taxon>Pseudomonadati</taxon>
        <taxon>Pseudomonadota</taxon>
        <taxon>Gammaproteobacteria</taxon>
        <taxon>Lysobacterales</taxon>
        <taxon>Rhodanobacteraceae</taxon>
        <taxon>Tahibacter</taxon>
    </lineage>
</organism>
<sequence>MAKTMDIAVIGYGTAGQAAARLLARQGHRLEVFERAPQPRPVGAGLLLQPTGLCVLAELGLFDAALACGQPVRQLRGDTTSGRRVIDMDYAGLDPRWFGLGIQRGALFQILRDEQLETRLRSGVAIASVDAHKGELRDESGQRHGPYDLVLVTGGAASSLRDAALTRRDRVYAWGALWCLCADPEQRFNGALLQRYAGTRRMAGLLPVGVLPGQAAAANQVGFFWSLPAAQLQAVLQRGVAAWREEVGGYWPQVQPLLHSIVDTQQLAPAIYRDAILRRFHLGRVAWLGDAAHAMSPQLGQGANMALLDAAALARALASQADLGTALQVYDRERRRHIWIYQFLSRWLTPLFQSERDWAGRLRDLAFGPLGRAPLLRGEMLKVLAGVKCGLLRSVPVAALPETAAALPRLSAANDAA</sequence>
<keyword evidence="5" id="KW-1185">Reference proteome</keyword>
<dbReference type="AlphaFoldDB" id="A0A4R6YRI3"/>
<proteinExistence type="predicted"/>
<protein>
    <submittedName>
        <fullName evidence="4">2-polyprenyl-6-methoxyphenol hydroxylase-like FAD-dependent oxidoreductase</fullName>
    </submittedName>
</protein>
<dbReference type="GO" id="GO:0004497">
    <property type="term" value="F:monooxygenase activity"/>
    <property type="evidence" value="ECO:0007669"/>
    <property type="project" value="UniProtKB-KW"/>
</dbReference>
<dbReference type="RefSeq" id="WP_133820412.1">
    <property type="nucleotide sequence ID" value="NZ_SNZH01000013.1"/>
</dbReference>
<evidence type="ECO:0000256" key="2">
    <source>
        <dbReference type="ARBA" id="ARBA00023033"/>
    </source>
</evidence>
<dbReference type="InterPro" id="IPR050493">
    <property type="entry name" value="FAD-dep_Monooxygenase_BioMet"/>
</dbReference>
<gene>
    <name evidence="4" type="ORF">DFR29_113165</name>
</gene>
<reference evidence="4 5" key="1">
    <citation type="submission" date="2019-03" db="EMBL/GenBank/DDBJ databases">
        <title>Genomic Encyclopedia of Type Strains, Phase IV (KMG-IV): sequencing the most valuable type-strain genomes for metagenomic binning, comparative biology and taxonomic classification.</title>
        <authorList>
            <person name="Goeker M."/>
        </authorList>
    </citation>
    <scope>NUCLEOTIDE SEQUENCE [LARGE SCALE GENOMIC DNA]</scope>
    <source>
        <strain evidence="4 5">DSM 21667</strain>
    </source>
</reference>
<name>A0A4R6YRI3_9GAMM</name>
<dbReference type="Gene3D" id="3.50.50.60">
    <property type="entry name" value="FAD/NAD(P)-binding domain"/>
    <property type="match status" value="1"/>
</dbReference>
<dbReference type="InterPro" id="IPR036188">
    <property type="entry name" value="FAD/NAD-bd_sf"/>
</dbReference>
<dbReference type="PANTHER" id="PTHR13789:SF309">
    <property type="entry name" value="PUTATIVE (AFU_ORTHOLOGUE AFUA_6G14510)-RELATED"/>
    <property type="match status" value="1"/>
</dbReference>
<evidence type="ECO:0000259" key="3">
    <source>
        <dbReference type="Pfam" id="PF01494"/>
    </source>
</evidence>
<dbReference type="Proteomes" id="UP000295293">
    <property type="component" value="Unassembled WGS sequence"/>
</dbReference>
<evidence type="ECO:0000256" key="1">
    <source>
        <dbReference type="ARBA" id="ARBA00023002"/>
    </source>
</evidence>
<feature type="domain" description="FAD-binding" evidence="3">
    <location>
        <begin position="5"/>
        <end position="339"/>
    </location>
</feature>
<keyword evidence="1" id="KW-0560">Oxidoreductase</keyword>
<dbReference type="Pfam" id="PF01494">
    <property type="entry name" value="FAD_binding_3"/>
    <property type="match status" value="1"/>
</dbReference>
<keyword evidence="2" id="KW-0503">Monooxygenase</keyword>
<evidence type="ECO:0000313" key="4">
    <source>
        <dbReference type="EMBL" id="TDR40464.1"/>
    </source>
</evidence>
<dbReference type="InterPro" id="IPR002938">
    <property type="entry name" value="FAD-bd"/>
</dbReference>
<dbReference type="EMBL" id="SNZH01000013">
    <property type="protein sequence ID" value="TDR40464.1"/>
    <property type="molecule type" value="Genomic_DNA"/>
</dbReference>
<dbReference type="PRINTS" id="PR00420">
    <property type="entry name" value="RNGMNOXGNASE"/>
</dbReference>
<evidence type="ECO:0000313" key="5">
    <source>
        <dbReference type="Proteomes" id="UP000295293"/>
    </source>
</evidence>
<comment type="caution">
    <text evidence="4">The sequence shown here is derived from an EMBL/GenBank/DDBJ whole genome shotgun (WGS) entry which is preliminary data.</text>
</comment>
<dbReference type="OrthoDB" id="8672648at2"/>
<dbReference type="SUPFAM" id="SSF51905">
    <property type="entry name" value="FAD/NAD(P)-binding domain"/>
    <property type="match status" value="1"/>
</dbReference>
<dbReference type="PANTHER" id="PTHR13789">
    <property type="entry name" value="MONOOXYGENASE"/>
    <property type="match status" value="1"/>
</dbReference>